<proteinExistence type="predicted"/>
<dbReference type="Gene3D" id="2.60.40.10">
    <property type="entry name" value="Immunoglobulins"/>
    <property type="match status" value="2"/>
</dbReference>
<dbReference type="RefSeq" id="WP_131994614.1">
    <property type="nucleotide sequence ID" value="NZ_SMGK01000002.1"/>
</dbReference>
<feature type="region of interest" description="Disordered" evidence="1">
    <location>
        <begin position="389"/>
        <end position="414"/>
    </location>
</feature>
<dbReference type="EMBL" id="SMGK01000002">
    <property type="protein sequence ID" value="TCK74082.1"/>
    <property type="molecule type" value="Genomic_DNA"/>
</dbReference>
<dbReference type="SUPFAM" id="SSF49299">
    <property type="entry name" value="PKD domain"/>
    <property type="match status" value="1"/>
</dbReference>
<dbReference type="OrthoDB" id="102739at2"/>
<accession>A0A4R1L789</accession>
<feature type="compositionally biased region" description="Basic residues" evidence="1">
    <location>
        <begin position="535"/>
        <end position="553"/>
    </location>
</feature>
<evidence type="ECO:0000313" key="4">
    <source>
        <dbReference type="Proteomes" id="UP000295210"/>
    </source>
</evidence>
<dbReference type="InterPro" id="IPR035986">
    <property type="entry name" value="PKD_dom_sf"/>
</dbReference>
<dbReference type="SUPFAM" id="SSF103088">
    <property type="entry name" value="OmpA-like"/>
    <property type="match status" value="1"/>
</dbReference>
<protein>
    <submittedName>
        <fullName evidence="3">Outer membrane protein OmpA-like peptidoglycan-associated protein</fullName>
    </submittedName>
</protein>
<reference evidence="3 4" key="1">
    <citation type="submission" date="2019-03" db="EMBL/GenBank/DDBJ databases">
        <title>Genomic Encyclopedia of Type Strains, Phase IV (KMG-IV): sequencing the most valuable type-strain genomes for metagenomic binning, comparative biology and taxonomic classification.</title>
        <authorList>
            <person name="Goeker M."/>
        </authorList>
    </citation>
    <scope>NUCLEOTIDE SEQUENCE [LARGE SCALE GENOMIC DNA]</scope>
    <source>
        <strain evidence="3 4">DSM 103428</strain>
    </source>
</reference>
<dbReference type="Proteomes" id="UP000295210">
    <property type="component" value="Unassembled WGS sequence"/>
</dbReference>
<feature type="region of interest" description="Disordered" evidence="1">
    <location>
        <begin position="532"/>
        <end position="553"/>
    </location>
</feature>
<dbReference type="SMART" id="SM00089">
    <property type="entry name" value="PKD"/>
    <property type="match status" value="1"/>
</dbReference>
<keyword evidence="4" id="KW-1185">Reference proteome</keyword>
<gene>
    <name evidence="3" type="ORF">C7378_1702</name>
</gene>
<name>A0A4R1L789_9BACT</name>
<dbReference type="Pfam" id="PF00691">
    <property type="entry name" value="OmpA"/>
    <property type="match status" value="1"/>
</dbReference>
<dbReference type="Gene3D" id="3.30.1330.60">
    <property type="entry name" value="OmpA-like domain"/>
    <property type="match status" value="1"/>
</dbReference>
<dbReference type="InterPro" id="IPR022409">
    <property type="entry name" value="PKD/Chitinase_dom"/>
</dbReference>
<dbReference type="InterPro" id="IPR036737">
    <property type="entry name" value="OmpA-like_sf"/>
</dbReference>
<organism evidence="3 4">
    <name type="scientific">Acidipila rosea</name>
    <dbReference type="NCBI Taxonomy" id="768535"/>
    <lineage>
        <taxon>Bacteria</taxon>
        <taxon>Pseudomonadati</taxon>
        <taxon>Acidobacteriota</taxon>
        <taxon>Terriglobia</taxon>
        <taxon>Terriglobales</taxon>
        <taxon>Acidobacteriaceae</taxon>
        <taxon>Acidipila</taxon>
    </lineage>
</organism>
<dbReference type="InterPro" id="IPR006665">
    <property type="entry name" value="OmpA-like"/>
</dbReference>
<sequence length="553" mass="57431">MHSSSLHSLGRILLVGGIVGLSASSLIGQTPSSKPAAPSGPNPSRIDIFAGYSYLAPHGTVTTNNTNVPGGVFSDRYASINAGAIGSVAYYFNKYVGGQIEYANHPDGNNDGAQTAQGGIIFRYPVTGMTPFIHALAGGVRLGGPNAEPYAAHGYTWGPALTVGGGLDYDLPFFNHHLGLRLFQADYEYFHVNYGPQPYTGGRANVESARLSTGLVYHMGSIVPPPPVQYSCAVNPTTVFPGDPVTVTGTATNLNPKKPATYSWSGQGVTVKGDSNSGTIDTSSLQPGSYTVTGHVTEGAKPGQSADCTSNFTVKQFEPPTVSCSASPTDLKPGDSATITATGVSPQNRPLTYSYSASAGSVSGTGNSATLTTTGAPSGSITVTCNVSDDKGQTASSTTTVNVQAPPPPPAPKVQTLCSINFERDKRRPTRVDNEAKACLDDVALNAQRQSDASVVVVGNSGPSEKNGSKLAAQRAVNAKEYLVKEKGIDPSRITARTGNQGSKEVQDYLVPSGANFDNDVQGTTAVDEAAMKAQPRKAAHHHKHKKSAAAKK</sequence>
<evidence type="ECO:0000259" key="2">
    <source>
        <dbReference type="SMART" id="SM00089"/>
    </source>
</evidence>
<feature type="compositionally biased region" description="Polar residues" evidence="1">
    <location>
        <begin position="389"/>
        <end position="403"/>
    </location>
</feature>
<evidence type="ECO:0000256" key="1">
    <source>
        <dbReference type="SAM" id="MobiDB-lite"/>
    </source>
</evidence>
<dbReference type="InterPro" id="IPR013783">
    <property type="entry name" value="Ig-like_fold"/>
</dbReference>
<dbReference type="AlphaFoldDB" id="A0A4R1L789"/>
<feature type="domain" description="PKD/Chitinase" evidence="2">
    <location>
        <begin position="321"/>
        <end position="406"/>
    </location>
</feature>
<evidence type="ECO:0000313" key="3">
    <source>
        <dbReference type="EMBL" id="TCK74082.1"/>
    </source>
</evidence>
<comment type="caution">
    <text evidence="3">The sequence shown here is derived from an EMBL/GenBank/DDBJ whole genome shotgun (WGS) entry which is preliminary data.</text>
</comment>